<protein>
    <submittedName>
        <fullName evidence="1">Uncharacterized protein</fullName>
    </submittedName>
</protein>
<sequence length="64" mass="6902">HHHAVPGITFRQMMPPASAGVSFTGRLYCNRFVNGVENKGEYPLTGHLYADLSTSSGEAIILAL</sequence>
<name>A0ABV3RT19_9RHOB</name>
<dbReference type="RefSeq" id="WP_367879843.1">
    <property type="nucleotide sequence ID" value="NZ_JBFNXX010000032.1"/>
</dbReference>
<proteinExistence type="predicted"/>
<accession>A0ABV3RT19</accession>
<evidence type="ECO:0000313" key="1">
    <source>
        <dbReference type="EMBL" id="MEW9922148.1"/>
    </source>
</evidence>
<gene>
    <name evidence="1" type="ORF">AB2B41_21285</name>
</gene>
<keyword evidence="2" id="KW-1185">Reference proteome</keyword>
<dbReference type="Proteomes" id="UP001556098">
    <property type="component" value="Unassembled WGS sequence"/>
</dbReference>
<dbReference type="EMBL" id="JBFNXX010000032">
    <property type="protein sequence ID" value="MEW9922148.1"/>
    <property type="molecule type" value="Genomic_DNA"/>
</dbReference>
<evidence type="ECO:0000313" key="2">
    <source>
        <dbReference type="Proteomes" id="UP001556098"/>
    </source>
</evidence>
<feature type="non-terminal residue" evidence="1">
    <location>
        <position position="1"/>
    </location>
</feature>
<comment type="caution">
    <text evidence="1">The sequence shown here is derived from an EMBL/GenBank/DDBJ whole genome shotgun (WGS) entry which is preliminary data.</text>
</comment>
<reference evidence="1 2" key="1">
    <citation type="submission" date="2024-07" db="EMBL/GenBank/DDBJ databases">
        <title>Marimonas sp.nov., isolated from tidal-flat sediment.</title>
        <authorList>
            <person name="Jayan J.N."/>
            <person name="Lee S.S."/>
        </authorList>
    </citation>
    <scope>NUCLEOTIDE SEQUENCE [LARGE SCALE GENOMIC DNA]</scope>
    <source>
        <strain evidence="1 2">MJW-29</strain>
    </source>
</reference>
<organism evidence="1 2">
    <name type="scientific">Sulfitobacter sediminis</name>
    <dbReference type="NCBI Taxonomy" id="3234186"/>
    <lineage>
        <taxon>Bacteria</taxon>
        <taxon>Pseudomonadati</taxon>
        <taxon>Pseudomonadota</taxon>
        <taxon>Alphaproteobacteria</taxon>
        <taxon>Rhodobacterales</taxon>
        <taxon>Roseobacteraceae</taxon>
        <taxon>Sulfitobacter</taxon>
    </lineage>
</organism>